<name>F0WNB9_9STRA</name>
<sequence>MRSHSRFSQINTPTEVPLKTFPSQSLDREKWLVSEHLTEKGLALTKSKSRSSLRTTPSAPFTPPQLRYLIETHVWCHKKAISMERLRSRFPPWNI</sequence>
<dbReference type="AlphaFoldDB" id="F0WNB9"/>
<feature type="region of interest" description="Disordered" evidence="1">
    <location>
        <begin position="1"/>
        <end position="20"/>
    </location>
</feature>
<accession>F0WNB9</accession>
<dbReference type="EMBL" id="FR824213">
    <property type="protein sequence ID" value="CCA22809.1"/>
    <property type="molecule type" value="Genomic_DNA"/>
</dbReference>
<dbReference type="HOGENOM" id="CLU_2377136_0_0_1"/>
<organism evidence="2">
    <name type="scientific">Albugo laibachii Nc14</name>
    <dbReference type="NCBI Taxonomy" id="890382"/>
    <lineage>
        <taxon>Eukaryota</taxon>
        <taxon>Sar</taxon>
        <taxon>Stramenopiles</taxon>
        <taxon>Oomycota</taxon>
        <taxon>Peronosporomycetes</taxon>
        <taxon>Albuginales</taxon>
        <taxon>Albuginaceae</taxon>
        <taxon>Albugo</taxon>
    </lineage>
</organism>
<evidence type="ECO:0000313" key="2">
    <source>
        <dbReference type="EMBL" id="CCA22809.1"/>
    </source>
</evidence>
<proteinExistence type="predicted"/>
<reference evidence="2" key="1">
    <citation type="journal article" date="2011" name="PLoS Biol.">
        <title>Gene gain and loss during evolution of obligate parasitism in the white rust pathogen of Arabidopsis thaliana.</title>
        <authorList>
            <person name="Kemen E."/>
            <person name="Gardiner A."/>
            <person name="Schultz-Larsen T."/>
            <person name="Kemen A.C."/>
            <person name="Balmuth A.L."/>
            <person name="Robert-Seilaniantz A."/>
            <person name="Bailey K."/>
            <person name="Holub E."/>
            <person name="Studholme D.J."/>
            <person name="Maclean D."/>
            <person name="Jones J.D."/>
        </authorList>
    </citation>
    <scope>NUCLEOTIDE SEQUENCE</scope>
</reference>
<gene>
    <name evidence="2" type="primary">AlNc14C168G7950</name>
    <name evidence="2" type="ORF">ALNC14_089520</name>
</gene>
<protein>
    <submittedName>
        <fullName evidence="2">AlNc14C168G7950 protein</fullName>
    </submittedName>
</protein>
<feature type="compositionally biased region" description="Polar residues" evidence="1">
    <location>
        <begin position="1"/>
        <end position="14"/>
    </location>
</feature>
<evidence type="ECO:0000256" key="1">
    <source>
        <dbReference type="SAM" id="MobiDB-lite"/>
    </source>
</evidence>
<reference evidence="2" key="2">
    <citation type="submission" date="2011-02" db="EMBL/GenBank/DDBJ databases">
        <authorList>
            <person name="MacLean D."/>
        </authorList>
    </citation>
    <scope>NUCLEOTIDE SEQUENCE</scope>
</reference>